<dbReference type="OrthoDB" id="2735536at2759"/>
<dbReference type="PANTHER" id="PTHR28058">
    <property type="entry name" value="37S RIBOSOMAL PROTEIN MRP51, MITOCHONDRIAL"/>
    <property type="match status" value="1"/>
</dbReference>
<dbReference type="GO" id="GO:0070124">
    <property type="term" value="P:mitochondrial translational initiation"/>
    <property type="evidence" value="ECO:0007669"/>
    <property type="project" value="TreeGrafter"/>
</dbReference>
<evidence type="ECO:0000313" key="2">
    <source>
        <dbReference type="Proteomes" id="UP000769157"/>
    </source>
</evidence>
<dbReference type="GO" id="GO:0005763">
    <property type="term" value="C:mitochondrial small ribosomal subunit"/>
    <property type="evidence" value="ECO:0007669"/>
    <property type="project" value="TreeGrafter"/>
</dbReference>
<gene>
    <name evidence="1" type="ORF">OGAPHI_004628</name>
</gene>
<dbReference type="PANTHER" id="PTHR28058:SF1">
    <property type="entry name" value="SMALL RIBOSOMAL SUBUNIT PROTEIN BS1M"/>
    <property type="match status" value="1"/>
</dbReference>
<dbReference type="EMBL" id="JAEUBE010000327">
    <property type="protein sequence ID" value="KAH3664276.1"/>
    <property type="molecule type" value="Genomic_DNA"/>
</dbReference>
<dbReference type="RefSeq" id="XP_046060548.1">
    <property type="nucleotide sequence ID" value="XM_046205727.1"/>
</dbReference>
<dbReference type="InterPro" id="IPR016712">
    <property type="entry name" value="Rbsml_bS1m-like"/>
</dbReference>
<accession>A0A9P8T328</accession>
<dbReference type="Pfam" id="PF11709">
    <property type="entry name" value="Mit_ribos_Mrp51"/>
    <property type="match status" value="1"/>
</dbReference>
<comment type="caution">
    <text evidence="1">The sequence shown here is derived from an EMBL/GenBank/DDBJ whole genome shotgun (WGS) entry which is preliminary data.</text>
</comment>
<proteinExistence type="predicted"/>
<sequence length="358" mass="40033">MSDLARLLRSTKLAQLAKPLGDLEKNISGAFPTHQVVESLPASFKRRDFGLKMRIPTKIKSKYIVVNNLDNKYSLPDFEPLGGFALKKKKFQEFGIPVQVRNSTISQKNGSSPLLPGYNPLQDENSIARELGLLVKRPSSLEFATNKRYIRTLRRPFMEWLAKTYPERVMQADLSKEIVEFLKIHKAKESSLTAKRSKFSNLYRNQFSGTAGLSYNLKGRLFQSPNGVLANKVLPGRYISARSTGSRFALGGFVGNSVTSGLHVKYLNKLADVRRPLDAQGRYAREFTVPLIPKAAHINLIKKKLSFEVEPVRDHEAPKKGGFNTMKRYSPKAPLGGSDKNQLVLSSLLGLLETVGKK</sequence>
<organism evidence="1 2">
    <name type="scientific">Ogataea philodendri</name>
    <dbReference type="NCBI Taxonomy" id="1378263"/>
    <lineage>
        <taxon>Eukaryota</taxon>
        <taxon>Fungi</taxon>
        <taxon>Dikarya</taxon>
        <taxon>Ascomycota</taxon>
        <taxon>Saccharomycotina</taxon>
        <taxon>Pichiomycetes</taxon>
        <taxon>Pichiales</taxon>
        <taxon>Pichiaceae</taxon>
        <taxon>Ogataea</taxon>
    </lineage>
</organism>
<name>A0A9P8T328_9ASCO</name>
<dbReference type="Proteomes" id="UP000769157">
    <property type="component" value="Unassembled WGS sequence"/>
</dbReference>
<keyword evidence="2" id="KW-1185">Reference proteome</keyword>
<dbReference type="GO" id="GO:0003735">
    <property type="term" value="F:structural constituent of ribosome"/>
    <property type="evidence" value="ECO:0007669"/>
    <property type="project" value="TreeGrafter"/>
</dbReference>
<protein>
    <submittedName>
        <fullName evidence="1">Uncharacterized protein</fullName>
    </submittedName>
</protein>
<dbReference type="AlphaFoldDB" id="A0A9P8T328"/>
<dbReference type="GeneID" id="70236593"/>
<reference evidence="1" key="2">
    <citation type="submission" date="2021-01" db="EMBL/GenBank/DDBJ databases">
        <authorList>
            <person name="Schikora-Tamarit M.A."/>
        </authorList>
    </citation>
    <scope>NUCLEOTIDE SEQUENCE</scope>
    <source>
        <strain evidence="1">CBS6075</strain>
    </source>
</reference>
<evidence type="ECO:0000313" key="1">
    <source>
        <dbReference type="EMBL" id="KAH3664276.1"/>
    </source>
</evidence>
<reference evidence="1" key="1">
    <citation type="journal article" date="2021" name="Open Biol.">
        <title>Shared evolutionary footprints suggest mitochondrial oxidative damage underlies multiple complex I losses in fungi.</title>
        <authorList>
            <person name="Schikora-Tamarit M.A."/>
            <person name="Marcet-Houben M."/>
            <person name="Nosek J."/>
            <person name="Gabaldon T."/>
        </authorList>
    </citation>
    <scope>NUCLEOTIDE SEQUENCE</scope>
    <source>
        <strain evidence="1">CBS6075</strain>
    </source>
</reference>